<dbReference type="EMBL" id="KE356561">
    <property type="protein sequence ID" value="ERG96072.1"/>
    <property type="molecule type" value="Genomic_DNA"/>
</dbReference>
<name>U1PQM9_9EURY</name>
<sequence length="49" mass="5507">MAFAICADPKLNTEIVGWTDDGVDFDVSIEGAERTVEIKTSQKKPNFYR</sequence>
<gene>
    <name evidence="1" type="ORF">J07HQW2_02539</name>
</gene>
<dbReference type="Proteomes" id="UP000030710">
    <property type="component" value="Unassembled WGS sequence"/>
</dbReference>
<protein>
    <submittedName>
        <fullName evidence="1">Uncharacterized protein</fullName>
    </submittedName>
</protein>
<dbReference type="HOGENOM" id="CLU_3130798_0_0_2"/>
<evidence type="ECO:0000313" key="1">
    <source>
        <dbReference type="EMBL" id="ERG96072.1"/>
    </source>
</evidence>
<organism evidence="1 2">
    <name type="scientific">Haloquadratum walsbyi J07HQW2</name>
    <dbReference type="NCBI Taxonomy" id="1238425"/>
    <lineage>
        <taxon>Archaea</taxon>
        <taxon>Methanobacteriati</taxon>
        <taxon>Methanobacteriota</taxon>
        <taxon>Stenosarchaea group</taxon>
        <taxon>Halobacteria</taxon>
        <taxon>Halobacteriales</taxon>
        <taxon>Haloferacaceae</taxon>
        <taxon>Haloquadratum</taxon>
    </lineage>
</organism>
<evidence type="ECO:0000313" key="2">
    <source>
        <dbReference type="Proteomes" id="UP000030710"/>
    </source>
</evidence>
<reference evidence="1 2" key="1">
    <citation type="journal article" date="2013" name="PLoS ONE">
        <title>Assembly-driven community genomics of a hypersaline microbial ecosystem.</title>
        <authorList>
            <person name="Podell S."/>
            <person name="Ugalde J.A."/>
            <person name="Narasingarao P."/>
            <person name="Banfield J.F."/>
            <person name="Heidelberg K.B."/>
            <person name="Allen E.E."/>
        </authorList>
    </citation>
    <scope>NUCLEOTIDE SEQUENCE [LARGE SCALE GENOMIC DNA]</scope>
    <source>
        <strain evidence="2">J07HQW2</strain>
    </source>
</reference>
<dbReference type="AlphaFoldDB" id="U1PQM9"/>
<accession>U1PQM9</accession>
<dbReference type="STRING" id="1238425.J07HQW2_02539"/>
<proteinExistence type="predicted"/>